<proteinExistence type="predicted"/>
<feature type="signal peptide" evidence="1">
    <location>
        <begin position="1"/>
        <end position="20"/>
    </location>
</feature>
<name>A0A9X4FDK9_9VIBR</name>
<feature type="chain" id="PRO_5040909566" evidence="1">
    <location>
        <begin position="21"/>
        <end position="139"/>
    </location>
</feature>
<evidence type="ECO:0000313" key="2">
    <source>
        <dbReference type="EMBL" id="MDE1348265.1"/>
    </source>
</evidence>
<evidence type="ECO:0000256" key="1">
    <source>
        <dbReference type="SAM" id="SignalP"/>
    </source>
</evidence>
<dbReference type="RefSeq" id="WP_274676326.1">
    <property type="nucleotide sequence ID" value="NZ_JAKNAX010000096.1"/>
</dbReference>
<protein>
    <submittedName>
        <fullName evidence="2">Uncharacterized protein</fullName>
    </submittedName>
</protein>
<evidence type="ECO:0000313" key="3">
    <source>
        <dbReference type="Proteomes" id="UP001140978"/>
    </source>
</evidence>
<sequence length="139" mass="15895">MRLKTGFLMLLLSLNMAVSAHEMDGKKVIKLEGCQEIFTHIEDISFTIMNTAVIKEQTFGNGQLSKSKYDIDGTWVVDETYLLFTSWLENAELSTKRAMTIEYSDNTLRIYSAVFIGEHMENLRLMNATSSVYHCNHKS</sequence>
<dbReference type="EMBL" id="JAKNAX010000096">
    <property type="protein sequence ID" value="MDE1348265.1"/>
    <property type="molecule type" value="Genomic_DNA"/>
</dbReference>
<keyword evidence="1" id="KW-0732">Signal</keyword>
<dbReference type="AlphaFoldDB" id="A0A9X4FDK9"/>
<organism evidence="2 3">
    <name type="scientific">Vibrio aestuarianus</name>
    <dbReference type="NCBI Taxonomy" id="28171"/>
    <lineage>
        <taxon>Bacteria</taxon>
        <taxon>Pseudomonadati</taxon>
        <taxon>Pseudomonadota</taxon>
        <taxon>Gammaproteobacteria</taxon>
        <taxon>Vibrionales</taxon>
        <taxon>Vibrionaceae</taxon>
        <taxon>Vibrio</taxon>
    </lineage>
</organism>
<accession>A0A9X4FDK9</accession>
<comment type="caution">
    <text evidence="2">The sequence shown here is derived from an EMBL/GenBank/DDBJ whole genome shotgun (WGS) entry which is preliminary data.</text>
</comment>
<gene>
    <name evidence="2" type="ORF">L9X51_17940</name>
</gene>
<dbReference type="Proteomes" id="UP001140978">
    <property type="component" value="Unassembled WGS sequence"/>
</dbReference>
<reference evidence="2" key="1">
    <citation type="submission" date="2022-02" db="EMBL/GenBank/DDBJ databases">
        <title>Emergence and expansion in Europe of a Vibrio aestuarianus clonal complex pathogenic for oysters.</title>
        <authorList>
            <person name="Mesnil A."/>
            <person name="Travers M.-A."/>
        </authorList>
    </citation>
    <scope>NUCLEOTIDE SEQUENCE</scope>
    <source>
        <strain evidence="2">19_064_15T1</strain>
    </source>
</reference>